<sequence length="55" mass="5949">MILFCGNGKQQPVTTSTSLNMPSHTQANIIVPFERADEASKNIDHLGCITNVAMC</sequence>
<accession>B7LHM1</accession>
<dbReference type="KEGG" id="eck:EC55989_1372"/>
<dbReference type="Proteomes" id="UP000000746">
    <property type="component" value="Chromosome"/>
</dbReference>
<protein>
    <submittedName>
        <fullName evidence="1">Uncharacterized protein</fullName>
    </submittedName>
</protein>
<proteinExistence type="predicted"/>
<name>B7LHM1_ECO55</name>
<reference evidence="2" key="1">
    <citation type="journal article" date="2009" name="PLoS Genet.">
        <title>Organised genome dynamics in the Escherichia coli species results in highly diverse adaptive paths.</title>
        <authorList>
            <person name="Touchon M."/>
            <person name="Hoede C."/>
            <person name="Tenaillon O."/>
            <person name="Barbe V."/>
            <person name="Baeriswyl S."/>
            <person name="Bidet P."/>
            <person name="Bingen E."/>
            <person name="Bonacorsi S."/>
            <person name="Bouchier C."/>
            <person name="Bouvet O."/>
            <person name="Calteau A."/>
            <person name="Chiapello H."/>
            <person name="Clermont O."/>
            <person name="Cruveiller S."/>
            <person name="Danchin A."/>
            <person name="Diard M."/>
            <person name="Dossat C."/>
            <person name="Karoui M.E."/>
            <person name="Frapy E."/>
            <person name="Garry L."/>
            <person name="Ghigo J.M."/>
            <person name="Gilles A.M."/>
            <person name="Johnson J."/>
            <person name="Le Bouguenec C."/>
            <person name="Lescat M."/>
            <person name="Mangenot S."/>
            <person name="Martinez-Jehanne V."/>
            <person name="Matic I."/>
            <person name="Nassif X."/>
            <person name="Oztas S."/>
            <person name="Petit M.A."/>
            <person name="Pichon C."/>
            <person name="Rouy Z."/>
            <person name="Ruf C.S."/>
            <person name="Schneider D."/>
            <person name="Tourret J."/>
            <person name="Vacherie B."/>
            <person name="Vallenet D."/>
            <person name="Medigue C."/>
            <person name="Rocha E.P.C."/>
            <person name="Denamur E."/>
        </authorList>
    </citation>
    <scope>NUCLEOTIDE SEQUENCE [LARGE SCALE GENOMIC DNA]</scope>
    <source>
        <strain evidence="2">55989 / EAEC</strain>
    </source>
</reference>
<organism evidence="1 2">
    <name type="scientific">Escherichia coli (strain 55989 / EAEC)</name>
    <dbReference type="NCBI Taxonomy" id="585055"/>
    <lineage>
        <taxon>Bacteria</taxon>
        <taxon>Pseudomonadati</taxon>
        <taxon>Pseudomonadota</taxon>
        <taxon>Gammaproteobacteria</taxon>
        <taxon>Enterobacterales</taxon>
        <taxon>Enterobacteriaceae</taxon>
        <taxon>Escherichia</taxon>
    </lineage>
</organism>
<dbReference type="EMBL" id="CU928145">
    <property type="protein sequence ID" value="CAU97230.1"/>
    <property type="molecule type" value="Genomic_DNA"/>
</dbReference>
<keyword evidence="2" id="KW-1185">Reference proteome</keyword>
<gene>
    <name evidence="1" type="ordered locus">EC55989_1372</name>
</gene>
<dbReference type="AlphaFoldDB" id="B7LHM1"/>
<dbReference type="HOGENOM" id="CLU_3024868_0_0_6"/>
<evidence type="ECO:0000313" key="2">
    <source>
        <dbReference type="Proteomes" id="UP000000746"/>
    </source>
</evidence>
<evidence type="ECO:0000313" key="1">
    <source>
        <dbReference type="EMBL" id="CAU97230.1"/>
    </source>
</evidence>